<protein>
    <recommendedName>
        <fullName evidence="5">L-aspartate oxidase</fullName>
        <ecNumber evidence="4">1.4.3.16</ecNumber>
    </recommendedName>
    <alternativeName>
        <fullName evidence="11">Quinolinate synthase B</fullName>
    </alternativeName>
</protein>
<evidence type="ECO:0000256" key="9">
    <source>
        <dbReference type="ARBA" id="ARBA00023002"/>
    </source>
</evidence>
<dbReference type="Gene3D" id="1.20.58.100">
    <property type="entry name" value="Fumarate reductase/succinate dehydrogenase flavoprotein-like, C-terminal domain"/>
    <property type="match status" value="1"/>
</dbReference>
<keyword evidence="17" id="KW-1185">Reference proteome</keyword>
<dbReference type="InterPro" id="IPR037099">
    <property type="entry name" value="Fum_R/Succ_DH_flav-like_C_sf"/>
</dbReference>
<sequence length="537" mass="55035">MGEIEILDIDVLVAGGGLGGLMAAYRARRAGARVAVALGSGGASARISSLNAALGASPGDTPERLFEDIFIGGGALSDPAVVRALTGRVGAVVTELVNLGVGFHRVDGKLARRRGAGSSADWAVYSEGMIGHEICRVLLDQLAEPGPAPAILLTGATLVALDAGIEGVCGGLVHRGRTGDWLDVRASVIVLATGGAGALFERTTNPPGSQGTGYAMALEAGAELVGMEFISYEPFVTLSSAHKKSYDLPTTVLHQGARLRNSNGRPVISETNPPSKDIICRTIVEEVNAGRGVDGALIFDLRDMAPETLAQYTGLTQALNAFDLSPENAVLPVFPAQHYMNGGVRINSDASTSVPGLLAVGEVAGGIHGAHRLAGAGGAEVVGMGAIAGDTAAKLAADRRGIGGPRQGPRPELLPAGSTPEHQKLLGTARSALSSACGILRTEDELAAAAERLGELSARLASAGDGPSYAGRRVLLASAIVGGALARRESRGDHCRVDYPDRDDSRWRGQLETRLRGPAGQLETTFSTAAALPVGVE</sequence>
<dbReference type="InterPro" id="IPR027477">
    <property type="entry name" value="Succ_DH/fumarate_Rdtase_cat_sf"/>
</dbReference>
<comment type="catalytic activity">
    <reaction evidence="12">
        <text>L-aspartate + O2 = iminosuccinate + H2O2</text>
        <dbReference type="Rhea" id="RHEA:25876"/>
        <dbReference type="ChEBI" id="CHEBI:15379"/>
        <dbReference type="ChEBI" id="CHEBI:16240"/>
        <dbReference type="ChEBI" id="CHEBI:29991"/>
        <dbReference type="ChEBI" id="CHEBI:77875"/>
        <dbReference type="EC" id="1.4.3.16"/>
    </reaction>
    <physiologicalReaction direction="left-to-right" evidence="12">
        <dbReference type="Rhea" id="RHEA:25877"/>
    </physiologicalReaction>
</comment>
<evidence type="ECO:0000256" key="10">
    <source>
        <dbReference type="ARBA" id="ARBA00029426"/>
    </source>
</evidence>
<dbReference type="PRINTS" id="PR00411">
    <property type="entry name" value="PNDRDTASEI"/>
</dbReference>
<evidence type="ECO:0000256" key="11">
    <source>
        <dbReference type="ARBA" id="ARBA00030386"/>
    </source>
</evidence>
<dbReference type="SUPFAM" id="SSF51905">
    <property type="entry name" value="FAD/NAD(P)-binding domain"/>
    <property type="match status" value="1"/>
</dbReference>
<feature type="domain" description="Fumarate reductase/succinate dehydrogenase flavoprotein-like C-terminal" evidence="15">
    <location>
        <begin position="475"/>
        <end position="509"/>
    </location>
</feature>
<dbReference type="EC" id="1.4.3.16" evidence="4"/>
<dbReference type="SUPFAM" id="SSF46977">
    <property type="entry name" value="Succinate dehydrogenase/fumarate reductase flavoprotein C-terminal domain"/>
    <property type="match status" value="1"/>
</dbReference>
<dbReference type="InterPro" id="IPR036188">
    <property type="entry name" value="FAD/NAD-bd_sf"/>
</dbReference>
<evidence type="ECO:0000259" key="15">
    <source>
        <dbReference type="Pfam" id="PF02910"/>
    </source>
</evidence>
<comment type="function">
    <text evidence="10">Catalyzes the oxidation of L-aspartate to iminoaspartate, the first step in the de novo biosynthesis of NAD(+).</text>
</comment>
<dbReference type="Proteomes" id="UP000309992">
    <property type="component" value="Unassembled WGS sequence"/>
</dbReference>
<evidence type="ECO:0000256" key="8">
    <source>
        <dbReference type="ARBA" id="ARBA00022827"/>
    </source>
</evidence>
<dbReference type="Pfam" id="PF00890">
    <property type="entry name" value="FAD_binding_2"/>
    <property type="match status" value="1"/>
</dbReference>
<organism evidence="16 17">
    <name type="scientific">Prauserella endophytica</name>
    <dbReference type="NCBI Taxonomy" id="1592324"/>
    <lineage>
        <taxon>Bacteria</taxon>
        <taxon>Bacillati</taxon>
        <taxon>Actinomycetota</taxon>
        <taxon>Actinomycetes</taxon>
        <taxon>Pseudonocardiales</taxon>
        <taxon>Pseudonocardiaceae</taxon>
        <taxon>Prauserella</taxon>
        <taxon>Prauserella coralliicola group</taxon>
    </lineage>
</organism>
<feature type="region of interest" description="Disordered" evidence="13">
    <location>
        <begin position="399"/>
        <end position="420"/>
    </location>
</feature>
<dbReference type="SUPFAM" id="SSF56425">
    <property type="entry name" value="Succinate dehydrogenase/fumarate reductase flavoprotein, catalytic domain"/>
    <property type="match status" value="1"/>
</dbReference>
<evidence type="ECO:0000256" key="7">
    <source>
        <dbReference type="ARBA" id="ARBA00022642"/>
    </source>
</evidence>
<comment type="pathway">
    <text evidence="2">Cofactor biosynthesis; NAD(+) biosynthesis; iminoaspartate from L-aspartate (oxidase route): step 1/1.</text>
</comment>
<evidence type="ECO:0000313" key="17">
    <source>
        <dbReference type="Proteomes" id="UP000309992"/>
    </source>
</evidence>
<evidence type="ECO:0000259" key="14">
    <source>
        <dbReference type="Pfam" id="PF00890"/>
    </source>
</evidence>
<dbReference type="Gene3D" id="3.50.50.60">
    <property type="entry name" value="FAD/NAD(P)-binding domain"/>
    <property type="match status" value="1"/>
</dbReference>
<dbReference type="Gene3D" id="3.90.700.10">
    <property type="entry name" value="Succinate dehydrogenase/fumarate reductase flavoprotein, catalytic domain"/>
    <property type="match status" value="1"/>
</dbReference>
<dbReference type="Pfam" id="PF02910">
    <property type="entry name" value="Succ_DH_flav_C"/>
    <property type="match status" value="1"/>
</dbReference>
<evidence type="ECO:0000313" key="16">
    <source>
        <dbReference type="EMBL" id="TKG60813.1"/>
    </source>
</evidence>
<dbReference type="PANTHER" id="PTHR42716">
    <property type="entry name" value="L-ASPARTATE OXIDASE"/>
    <property type="match status" value="1"/>
</dbReference>
<comment type="similarity">
    <text evidence="3">Belongs to the FAD-dependent oxidoreductase 2 family. NadB subfamily.</text>
</comment>
<dbReference type="InterPro" id="IPR005288">
    <property type="entry name" value="NadB"/>
</dbReference>
<evidence type="ECO:0000256" key="1">
    <source>
        <dbReference type="ARBA" id="ARBA00001974"/>
    </source>
</evidence>
<dbReference type="PRINTS" id="PR00368">
    <property type="entry name" value="FADPNR"/>
</dbReference>
<evidence type="ECO:0000256" key="12">
    <source>
        <dbReference type="ARBA" id="ARBA00048305"/>
    </source>
</evidence>
<evidence type="ECO:0000256" key="2">
    <source>
        <dbReference type="ARBA" id="ARBA00004950"/>
    </source>
</evidence>
<reference evidence="16 17" key="1">
    <citation type="journal article" date="2015" name="Antonie Van Leeuwenhoek">
        <title>Prauserella endophytica sp. nov., an endophytic actinobacterium isolated from Tamarix taklamakanensis.</title>
        <authorList>
            <person name="Liu J.M."/>
            <person name="Habden X."/>
            <person name="Guo L."/>
            <person name="Tuo L."/>
            <person name="Jiang Z.K."/>
            <person name="Liu S.W."/>
            <person name="Liu X.F."/>
            <person name="Chen L."/>
            <person name="Li R.F."/>
            <person name="Zhang Y.Q."/>
            <person name="Sun C.H."/>
        </authorList>
    </citation>
    <scope>NUCLEOTIDE SEQUENCE [LARGE SCALE GENOMIC DNA]</scope>
    <source>
        <strain evidence="16 17">CGMCC 4.7182</strain>
    </source>
</reference>
<evidence type="ECO:0000256" key="4">
    <source>
        <dbReference type="ARBA" id="ARBA00012173"/>
    </source>
</evidence>
<evidence type="ECO:0000256" key="6">
    <source>
        <dbReference type="ARBA" id="ARBA00022630"/>
    </source>
</evidence>
<evidence type="ECO:0000256" key="13">
    <source>
        <dbReference type="SAM" id="MobiDB-lite"/>
    </source>
</evidence>
<keyword evidence="8" id="KW-0274">FAD</keyword>
<comment type="caution">
    <text evidence="16">The sequence shown here is derived from an EMBL/GenBank/DDBJ whole genome shotgun (WGS) entry which is preliminary data.</text>
</comment>
<keyword evidence="7" id="KW-0662">Pyridine nucleotide biosynthesis</keyword>
<keyword evidence="9" id="KW-0560">Oxidoreductase</keyword>
<dbReference type="InterPro" id="IPR003953">
    <property type="entry name" value="FAD-dep_OxRdtase_2_FAD-bd"/>
</dbReference>
<comment type="cofactor">
    <cofactor evidence="1">
        <name>FAD</name>
        <dbReference type="ChEBI" id="CHEBI:57692"/>
    </cofactor>
</comment>
<dbReference type="EMBL" id="SWMS01000034">
    <property type="protein sequence ID" value="TKG60813.1"/>
    <property type="molecule type" value="Genomic_DNA"/>
</dbReference>
<feature type="domain" description="FAD-dependent oxidoreductase 2 FAD-binding" evidence="14">
    <location>
        <begin position="10"/>
        <end position="377"/>
    </location>
</feature>
<dbReference type="RefSeq" id="WP_137097194.1">
    <property type="nucleotide sequence ID" value="NZ_SWMS01000034.1"/>
</dbReference>
<gene>
    <name evidence="16" type="ORF">FCN18_34805</name>
</gene>
<dbReference type="InterPro" id="IPR015939">
    <property type="entry name" value="Fum_Rdtase/Succ_DH_flav-like_C"/>
</dbReference>
<proteinExistence type="inferred from homology"/>
<evidence type="ECO:0000256" key="3">
    <source>
        <dbReference type="ARBA" id="ARBA00008562"/>
    </source>
</evidence>
<accession>A0ABY2RVD6</accession>
<dbReference type="PANTHER" id="PTHR42716:SF2">
    <property type="entry name" value="L-ASPARTATE OXIDASE, CHLOROPLASTIC"/>
    <property type="match status" value="1"/>
</dbReference>
<keyword evidence="6" id="KW-0285">Flavoprotein</keyword>
<name>A0ABY2RVD6_9PSEU</name>
<evidence type="ECO:0000256" key="5">
    <source>
        <dbReference type="ARBA" id="ARBA00021901"/>
    </source>
</evidence>